<comment type="caution">
    <text evidence="1">The sequence shown here is derived from an EMBL/GenBank/DDBJ whole genome shotgun (WGS) entry which is preliminary data.</text>
</comment>
<dbReference type="Proteomes" id="UP000226442">
    <property type="component" value="Unassembled WGS sequence"/>
</dbReference>
<keyword evidence="2" id="KW-1185">Reference proteome</keyword>
<evidence type="ECO:0000313" key="2">
    <source>
        <dbReference type="Proteomes" id="UP000226442"/>
    </source>
</evidence>
<gene>
    <name evidence="1" type="ORF">CP500_009625</name>
</gene>
<sequence>MSDIFVMVRNQNNIAMTSVDGIAFITLLNRDGRVLAEETVALMEADAGFDDLAAGQYTVIVRHELVEPRSATWDVTIGNQDQVIILTFIYLEPERVLLRILATIEERL</sequence>
<dbReference type="RefSeq" id="WP_096831745.1">
    <property type="nucleotide sequence ID" value="NZ_NXIB02000045.1"/>
</dbReference>
<proteinExistence type="predicted"/>
<dbReference type="OrthoDB" id="459424at2"/>
<accession>A0A2G4F1P2</accession>
<name>A0A2G4F1P2_9CYAN</name>
<protein>
    <submittedName>
        <fullName evidence="1">Uncharacterized protein</fullName>
    </submittedName>
</protein>
<reference evidence="1" key="1">
    <citation type="submission" date="2017-10" db="EMBL/GenBank/DDBJ databases">
        <title>Draft genome sequence of the planktic cyanobacteria Tychonema bourrellyi isolated from alpine lentic freshwater.</title>
        <authorList>
            <person name="Tett A."/>
            <person name="Armanini F."/>
            <person name="Asnicar F."/>
            <person name="Boscaini A."/>
            <person name="Pasolli E."/>
            <person name="Zolfo M."/>
            <person name="Donati C."/>
            <person name="Salmaso N."/>
            <person name="Segata N."/>
        </authorList>
    </citation>
    <scope>NUCLEOTIDE SEQUENCE</scope>
    <source>
        <strain evidence="1">FEM_GT703</strain>
    </source>
</reference>
<dbReference type="AlphaFoldDB" id="A0A2G4F1P2"/>
<evidence type="ECO:0000313" key="1">
    <source>
        <dbReference type="EMBL" id="PHX55659.1"/>
    </source>
</evidence>
<organism evidence="1 2">
    <name type="scientific">Tychonema bourrellyi FEM_GT703</name>
    <dbReference type="NCBI Taxonomy" id="2040638"/>
    <lineage>
        <taxon>Bacteria</taxon>
        <taxon>Bacillati</taxon>
        <taxon>Cyanobacteriota</taxon>
        <taxon>Cyanophyceae</taxon>
        <taxon>Oscillatoriophycideae</taxon>
        <taxon>Oscillatoriales</taxon>
        <taxon>Microcoleaceae</taxon>
        <taxon>Tychonema</taxon>
    </lineage>
</organism>
<dbReference type="EMBL" id="NXIB02000045">
    <property type="protein sequence ID" value="PHX55659.1"/>
    <property type="molecule type" value="Genomic_DNA"/>
</dbReference>